<evidence type="ECO:0000256" key="2">
    <source>
        <dbReference type="ARBA" id="ARBA00022692"/>
    </source>
</evidence>
<evidence type="ECO:0000256" key="3">
    <source>
        <dbReference type="ARBA" id="ARBA00022741"/>
    </source>
</evidence>
<feature type="region of interest" description="Disordered" evidence="8">
    <location>
        <begin position="194"/>
        <end position="229"/>
    </location>
</feature>
<dbReference type="Proteomes" id="UP000245051">
    <property type="component" value="Chromosome"/>
</dbReference>
<dbReference type="InterPro" id="IPR023299">
    <property type="entry name" value="ATPase_P-typ_cyto_dom_N"/>
</dbReference>
<dbReference type="InterPro" id="IPR008250">
    <property type="entry name" value="ATPase_P-typ_transduc_dom_A_sf"/>
</dbReference>
<dbReference type="SFLD" id="SFLDS00003">
    <property type="entry name" value="Haloacid_Dehalogenase"/>
    <property type="match status" value="1"/>
</dbReference>
<keyword evidence="7 9" id="KW-0472">Membrane</keyword>
<comment type="subcellular location">
    <subcellularLocation>
        <location evidence="1">Cell membrane</location>
        <topology evidence="1">Multi-pass membrane protein</topology>
    </subcellularLocation>
</comment>
<keyword evidence="5" id="KW-1278">Translocase</keyword>
<keyword evidence="6 9" id="KW-1133">Transmembrane helix</keyword>
<feature type="transmembrane region" description="Helical" evidence="9">
    <location>
        <begin position="982"/>
        <end position="1004"/>
    </location>
</feature>
<dbReference type="Pfam" id="PF00122">
    <property type="entry name" value="E1-E2_ATPase"/>
    <property type="match status" value="1"/>
</dbReference>
<gene>
    <name evidence="11" type="ORF">DDQ41_13130</name>
</gene>
<dbReference type="Gene3D" id="2.70.150.10">
    <property type="entry name" value="Calcium-transporting ATPase, cytoplasmic transduction domain A"/>
    <property type="match status" value="1"/>
</dbReference>
<evidence type="ECO:0000256" key="9">
    <source>
        <dbReference type="SAM" id="Phobius"/>
    </source>
</evidence>
<dbReference type="Gene3D" id="3.40.50.1000">
    <property type="entry name" value="HAD superfamily/HAD-like"/>
    <property type="match status" value="2"/>
</dbReference>
<evidence type="ECO:0000256" key="1">
    <source>
        <dbReference type="ARBA" id="ARBA00004651"/>
    </source>
</evidence>
<dbReference type="NCBIfam" id="TIGR01494">
    <property type="entry name" value="ATPase_P-type"/>
    <property type="match status" value="1"/>
</dbReference>
<dbReference type="SUPFAM" id="SSF81653">
    <property type="entry name" value="Calcium ATPase, transduction domain A"/>
    <property type="match status" value="1"/>
</dbReference>
<dbReference type="InterPro" id="IPR001757">
    <property type="entry name" value="P_typ_ATPase"/>
</dbReference>
<dbReference type="InterPro" id="IPR023214">
    <property type="entry name" value="HAD_sf"/>
</dbReference>
<dbReference type="PANTHER" id="PTHR42861">
    <property type="entry name" value="CALCIUM-TRANSPORTING ATPASE"/>
    <property type="match status" value="1"/>
</dbReference>
<evidence type="ECO:0000313" key="11">
    <source>
        <dbReference type="EMBL" id="AWK09703.1"/>
    </source>
</evidence>
<dbReference type="Gene3D" id="3.40.1110.10">
    <property type="entry name" value="Calcium-transporting ATPase, cytoplasmic domain N"/>
    <property type="match status" value="1"/>
</dbReference>
<evidence type="ECO:0000256" key="6">
    <source>
        <dbReference type="ARBA" id="ARBA00022989"/>
    </source>
</evidence>
<feature type="transmembrane region" description="Helical" evidence="9">
    <location>
        <begin position="944"/>
        <end position="970"/>
    </location>
</feature>
<evidence type="ECO:0000256" key="8">
    <source>
        <dbReference type="SAM" id="MobiDB-lite"/>
    </source>
</evidence>
<dbReference type="SFLD" id="SFLDG00002">
    <property type="entry name" value="C1.7:_P-type_atpase_like"/>
    <property type="match status" value="1"/>
</dbReference>
<evidence type="ECO:0000256" key="5">
    <source>
        <dbReference type="ARBA" id="ARBA00022967"/>
    </source>
</evidence>
<dbReference type="PRINTS" id="PR00120">
    <property type="entry name" value="HATPASE"/>
</dbReference>
<dbReference type="EMBL" id="CP029254">
    <property type="protein sequence ID" value="AWK09703.1"/>
    <property type="molecule type" value="Genomic_DNA"/>
</dbReference>
<feature type="domain" description="Cation-transporting P-type ATPase N-terminal" evidence="10">
    <location>
        <begin position="26"/>
        <end position="99"/>
    </location>
</feature>
<dbReference type="SMART" id="SM00831">
    <property type="entry name" value="Cation_ATPase_N"/>
    <property type="match status" value="1"/>
</dbReference>
<keyword evidence="4" id="KW-0067">ATP-binding</keyword>
<dbReference type="SUPFAM" id="SSF81665">
    <property type="entry name" value="Calcium ATPase, transmembrane domain M"/>
    <property type="match status" value="1"/>
</dbReference>
<dbReference type="PROSITE" id="PS00154">
    <property type="entry name" value="ATPASE_E1_E2"/>
    <property type="match status" value="1"/>
</dbReference>
<dbReference type="InterPro" id="IPR036412">
    <property type="entry name" value="HAD-like_sf"/>
</dbReference>
<reference evidence="11 12" key="1">
    <citation type="submission" date="2018-05" db="EMBL/GenBank/DDBJ databases">
        <title>Complete genome sequence of the Type Strain of Streptomyces spongiicola HNM0071, the producer of staurosporine.</title>
        <authorList>
            <person name="Zhou S."/>
            <person name="Huang X."/>
        </authorList>
    </citation>
    <scope>NUCLEOTIDE SEQUENCE [LARGE SCALE GENOMIC DNA]</scope>
    <source>
        <strain evidence="11 12">HNM0071</strain>
    </source>
</reference>
<evidence type="ECO:0000313" key="12">
    <source>
        <dbReference type="Proteomes" id="UP000245051"/>
    </source>
</evidence>
<keyword evidence="3" id="KW-0547">Nucleotide-binding</keyword>
<feature type="region of interest" description="Disordered" evidence="8">
    <location>
        <begin position="1"/>
        <end position="29"/>
    </location>
</feature>
<proteinExistence type="predicted"/>
<dbReference type="InterPro" id="IPR004014">
    <property type="entry name" value="ATPase_P-typ_cation-transptr_N"/>
</dbReference>
<feature type="region of interest" description="Disordered" evidence="8">
    <location>
        <begin position="1009"/>
        <end position="1039"/>
    </location>
</feature>
<dbReference type="Pfam" id="PF00690">
    <property type="entry name" value="Cation_ATPase_N"/>
    <property type="match status" value="1"/>
</dbReference>
<organism evidence="11 12">
    <name type="scientific">Streptomyces spongiicola</name>
    <dbReference type="NCBI Taxonomy" id="1690221"/>
    <lineage>
        <taxon>Bacteria</taxon>
        <taxon>Bacillati</taxon>
        <taxon>Actinomycetota</taxon>
        <taxon>Actinomycetes</taxon>
        <taxon>Kitasatosporales</taxon>
        <taxon>Streptomycetaceae</taxon>
        <taxon>Streptomyces</taxon>
    </lineage>
</organism>
<dbReference type="InterPro" id="IPR059000">
    <property type="entry name" value="ATPase_P-type_domA"/>
</dbReference>
<name>A0ABM6V6N4_9ACTN</name>
<dbReference type="InterPro" id="IPR023298">
    <property type="entry name" value="ATPase_P-typ_TM_dom_sf"/>
</dbReference>
<dbReference type="SUPFAM" id="SSF56784">
    <property type="entry name" value="HAD-like"/>
    <property type="match status" value="1"/>
</dbReference>
<keyword evidence="2 9" id="KW-0812">Transmembrane</keyword>
<dbReference type="InterPro" id="IPR044492">
    <property type="entry name" value="P_typ_ATPase_HD_dom"/>
</dbReference>
<dbReference type="InterPro" id="IPR018303">
    <property type="entry name" value="ATPase_P-typ_P_site"/>
</dbReference>
<dbReference type="PRINTS" id="PR00119">
    <property type="entry name" value="CATATPASE"/>
</dbReference>
<feature type="transmembrane region" description="Helical" evidence="9">
    <location>
        <begin position="867"/>
        <end position="892"/>
    </location>
</feature>
<accession>A0ABM6V6N4</accession>
<feature type="transmembrane region" description="Helical" evidence="9">
    <location>
        <begin position="83"/>
        <end position="116"/>
    </location>
</feature>
<sequence>MRPMPEKAPASSPHAPPSGAGGGGGESGTPTVLQVLRRLDCGTRGLTEAEAEERLNRYGPNTVPAHRGPSWPRLFARGLRDPFTTVLLCVGLVSAVVASWGTACVVLVLVGVSGALRAHGECRTDRSLATLRALVVSTATVLRRADEESAPVEREVPVDELVPGDVIRLGPGDPVPADVRLLRSHGLHVHQAELTGESAPVPKDAADLTRPRGGGASGRPQPHPRGAGPFGRPQLCFKGSGVASGSGTAVVVETGERTRFAAARALAAARRRPSAFDTCVNGVSWALVRSLLLVPLLVLLADAALRGPGGPATLPFAVAVAVAVVPEMLPVVVTTCLARGASVLARTRGVLVRRLPALHDLGAVDVLCMDKTGTLTQDRPIVDRALDAEGRPDPEVLHWAAVNAWWTLQLADLPAPDALDEAVLDAAGPGGVYEGGAVFDRDPAVYEGGAVFDRDPAVYEGGAVFDRDPGVYAGGAVFDRDPAVYEGGAVFDRDPAVYEGGAVFDRDPAVYADGTVFDRDPAVYADGTVFDPVPAVFDRDPAAYEGVAAQPFDPVRRLAVAVVRTPGRIGTHTVVVKGAAETVLERCATSEQERERLLALGARQAERGLRVLAVATAQRPARLPGASASRDARGLTFRGFVTLRDAVAPTAAGALAALADRGVAVKVLTGDHPGTAVRACRELGIQVDADGVLTAGQVDGLGDRELAETAARTTVFARCAPEHKARIAAALRDGGHTVGFLGDGVNDLPALRAADVGISPRDAVPVVRETADVVLADRDLGLLGHAVDAGRRSSGNVTTYLRVSLSANLGNAVAVLVVGLLTSFPPMLPALVLVQNLCFDAAQISFAGDRPHPAVLRRPAALDTRALLRFVTGFGALNAAADLATLAVLALAPHGPGGTAALHSGWFTENLLTQALVMVLLRTGHRAARARMPARAPLPARARLLAPVGLPGPVGWAAAALAATGVVLPLSPLGPPLGLTALPVHCYLLLGAVLAGYAAVLSVLRGRGTAGPPHDRAGGGSRVRARAGEAQETPAGESV</sequence>
<dbReference type="SFLD" id="SFLDF00027">
    <property type="entry name" value="p-type_atpase"/>
    <property type="match status" value="1"/>
</dbReference>
<evidence type="ECO:0000256" key="4">
    <source>
        <dbReference type="ARBA" id="ARBA00022840"/>
    </source>
</evidence>
<evidence type="ECO:0000259" key="10">
    <source>
        <dbReference type="SMART" id="SM00831"/>
    </source>
</evidence>
<dbReference type="Gene3D" id="1.20.1110.10">
    <property type="entry name" value="Calcium-transporting ATPase, transmembrane domain"/>
    <property type="match status" value="2"/>
</dbReference>
<protein>
    <submittedName>
        <fullName evidence="11">Magnesium-translocating P-type ATPase</fullName>
    </submittedName>
</protein>
<evidence type="ECO:0000256" key="7">
    <source>
        <dbReference type="ARBA" id="ARBA00023136"/>
    </source>
</evidence>
<keyword evidence="12" id="KW-1185">Reference proteome</keyword>
<dbReference type="Pfam" id="PF00702">
    <property type="entry name" value="Hydrolase"/>
    <property type="match status" value="1"/>
</dbReference>
<feature type="transmembrane region" description="Helical" evidence="9">
    <location>
        <begin position="904"/>
        <end position="923"/>
    </location>
</feature>